<dbReference type="EMBL" id="OBML01000004">
    <property type="protein sequence ID" value="SOC03576.1"/>
    <property type="molecule type" value="Genomic_DNA"/>
</dbReference>
<organism evidence="3 4">
    <name type="scientific">Stappia indica</name>
    <dbReference type="NCBI Taxonomy" id="538381"/>
    <lineage>
        <taxon>Bacteria</taxon>
        <taxon>Pseudomonadati</taxon>
        <taxon>Pseudomonadota</taxon>
        <taxon>Alphaproteobacteria</taxon>
        <taxon>Hyphomicrobiales</taxon>
        <taxon>Stappiaceae</taxon>
        <taxon>Stappia</taxon>
    </lineage>
</organism>
<dbReference type="SUPFAM" id="SSF55961">
    <property type="entry name" value="Bet v1-like"/>
    <property type="match status" value="1"/>
</dbReference>
<protein>
    <submittedName>
        <fullName evidence="3">Uncharacterized conserved protein YndB, AHSA1/START domain</fullName>
    </submittedName>
</protein>
<dbReference type="InterPro" id="IPR023393">
    <property type="entry name" value="START-like_dom_sf"/>
</dbReference>
<gene>
    <name evidence="3" type="ORF">SAMN05421512_104184</name>
</gene>
<dbReference type="AlphaFoldDB" id="A0A285S7P6"/>
<keyword evidence="4" id="KW-1185">Reference proteome</keyword>
<feature type="domain" description="Activator of Hsp90 ATPase homologue 1/2-like C-terminal" evidence="2">
    <location>
        <begin position="19"/>
        <end position="132"/>
    </location>
</feature>
<proteinExistence type="inferred from homology"/>
<dbReference type="InterPro" id="IPR013538">
    <property type="entry name" value="ASHA1/2-like_C"/>
</dbReference>
<evidence type="ECO:0000259" key="2">
    <source>
        <dbReference type="Pfam" id="PF08327"/>
    </source>
</evidence>
<sequence>MTQTQDDTLSVVVERTIAHPPEKIWRALTEPHLIEEWLMKGDFRPAIGHRFGFRADWGAVDCEVLDIEPPHLLAYSWGDHDLKSIVTWTLTPTGSGTQLRLEQTGFRRDQPRYFGGANAGWPRFLDKLEEVVARLS</sequence>
<evidence type="ECO:0000313" key="3">
    <source>
        <dbReference type="EMBL" id="SOC03576.1"/>
    </source>
</evidence>
<comment type="similarity">
    <text evidence="1">Belongs to the AHA1 family.</text>
</comment>
<dbReference type="Proteomes" id="UP000219331">
    <property type="component" value="Unassembled WGS sequence"/>
</dbReference>
<dbReference type="STRING" id="538381.GCA_001696535_00209"/>
<evidence type="ECO:0000313" key="4">
    <source>
        <dbReference type="Proteomes" id="UP000219331"/>
    </source>
</evidence>
<dbReference type="CDD" id="cd07814">
    <property type="entry name" value="SRPBCC_CalC_Aha1-like"/>
    <property type="match status" value="1"/>
</dbReference>
<reference evidence="3 4" key="1">
    <citation type="submission" date="2017-08" db="EMBL/GenBank/DDBJ databases">
        <authorList>
            <person name="de Groot N.N."/>
        </authorList>
    </citation>
    <scope>NUCLEOTIDE SEQUENCE [LARGE SCALE GENOMIC DNA]</scope>
    <source>
        <strain evidence="3 4">USBA 352</strain>
    </source>
</reference>
<name>A0A285S7P6_9HYPH</name>
<dbReference type="Gene3D" id="3.30.530.20">
    <property type="match status" value="1"/>
</dbReference>
<dbReference type="OrthoDB" id="9800600at2"/>
<evidence type="ECO:0000256" key="1">
    <source>
        <dbReference type="ARBA" id="ARBA00006817"/>
    </source>
</evidence>
<dbReference type="RefSeq" id="WP_097174602.1">
    <property type="nucleotide sequence ID" value="NZ_OBML01000004.1"/>
</dbReference>
<accession>A0A285S7P6</accession>
<dbReference type="Pfam" id="PF08327">
    <property type="entry name" value="AHSA1"/>
    <property type="match status" value="1"/>
</dbReference>